<sequence length="175" mass="19952">PGPARQQDTLYEAVKEDKHFSGTIKLKSAQWPKYSVLLCDQQHCGEAKAVDIPHMDIQGLKKLNKNKKLVKKLAKKYNISLASVSDQADSSNLRPGTEQGWQVFYSPHSENMVSTMDEVKSIIKFQMKKVLCLADELVYNSHLAINFLVSMLKKNRQNVWALYIKSTMGKPQCFY</sequence>
<evidence type="ECO:0000313" key="1">
    <source>
        <dbReference type="Ensembl" id="ENSACAP00000026752.1"/>
    </source>
</evidence>
<dbReference type="SUPFAM" id="SSF56808">
    <property type="entry name" value="Ribosomal protein L1"/>
    <property type="match status" value="1"/>
</dbReference>
<dbReference type="GeneTree" id="ENSGT00940000164665"/>
<dbReference type="InterPro" id="IPR028364">
    <property type="entry name" value="Ribosomal_uL1/biogenesis"/>
</dbReference>
<dbReference type="InParanoid" id="A0A803SUW2"/>
<dbReference type="Ensembl" id="ENSACAT00000006908.3">
    <property type="protein sequence ID" value="ENSACAP00000026752.1"/>
    <property type="gene ID" value="ENSACAG00000006895.3"/>
</dbReference>
<dbReference type="Gene3D" id="3.40.50.790">
    <property type="match status" value="1"/>
</dbReference>
<dbReference type="Gene3D" id="3.30.190.20">
    <property type="match status" value="1"/>
</dbReference>
<dbReference type="InterPro" id="IPR016095">
    <property type="entry name" value="Ribosomal_uL1_3-a/b-sand"/>
</dbReference>
<evidence type="ECO:0000313" key="2">
    <source>
        <dbReference type="Proteomes" id="UP000001646"/>
    </source>
</evidence>
<dbReference type="InterPro" id="IPR023674">
    <property type="entry name" value="Ribosomal_uL1-like"/>
</dbReference>
<name>A0A803SUW2_ANOCA</name>
<dbReference type="Proteomes" id="UP000001646">
    <property type="component" value="Chromosome 1"/>
</dbReference>
<organism evidence="1 2">
    <name type="scientific">Anolis carolinensis</name>
    <name type="common">Green anole</name>
    <name type="synonym">American chameleon</name>
    <dbReference type="NCBI Taxonomy" id="28377"/>
    <lineage>
        <taxon>Eukaryota</taxon>
        <taxon>Metazoa</taxon>
        <taxon>Chordata</taxon>
        <taxon>Craniata</taxon>
        <taxon>Vertebrata</taxon>
        <taxon>Euteleostomi</taxon>
        <taxon>Lepidosauria</taxon>
        <taxon>Squamata</taxon>
        <taxon>Bifurcata</taxon>
        <taxon>Unidentata</taxon>
        <taxon>Episquamata</taxon>
        <taxon>Toxicofera</taxon>
        <taxon>Iguania</taxon>
        <taxon>Dactyloidae</taxon>
        <taxon>Anolis</taxon>
    </lineage>
</organism>
<accession>A0A803SUW2</accession>
<reference evidence="1" key="2">
    <citation type="submission" date="2025-08" db="UniProtKB">
        <authorList>
            <consortium name="Ensembl"/>
        </authorList>
    </citation>
    <scope>IDENTIFICATION</scope>
</reference>
<keyword evidence="2" id="KW-1185">Reference proteome</keyword>
<proteinExistence type="predicted"/>
<reference evidence="1 2" key="1">
    <citation type="submission" date="2009-12" db="EMBL/GenBank/DDBJ databases">
        <title>The Genome Sequence of Anolis carolinensis (Green Anole Lizard).</title>
        <authorList>
            <consortium name="The Genome Sequencing Platform"/>
            <person name="Di Palma F."/>
            <person name="Alfoldi J."/>
            <person name="Heiman D."/>
            <person name="Young S."/>
            <person name="Grabherr M."/>
            <person name="Johnson J."/>
            <person name="Lander E.S."/>
            <person name="Lindblad-Toh K."/>
        </authorList>
    </citation>
    <scope>NUCLEOTIDE SEQUENCE [LARGE SCALE GENOMIC DNA]</scope>
    <source>
        <strain evidence="1 2">JBL SC #1</strain>
    </source>
</reference>
<dbReference type="Bgee" id="ENSACAG00000006895">
    <property type="expression patterns" value="Expressed in heart"/>
</dbReference>
<dbReference type="AlphaFoldDB" id="A0A803SUW2"/>
<dbReference type="Pfam" id="PF00687">
    <property type="entry name" value="Ribosomal_L1"/>
    <property type="match status" value="1"/>
</dbReference>
<reference evidence="1" key="3">
    <citation type="submission" date="2025-09" db="UniProtKB">
        <authorList>
            <consortium name="Ensembl"/>
        </authorList>
    </citation>
    <scope>IDENTIFICATION</scope>
</reference>
<protein>
    <submittedName>
        <fullName evidence="1">Uncharacterized protein</fullName>
    </submittedName>
</protein>